<organism evidence="2 3">
    <name type="scientific">Gigaspora margarita</name>
    <dbReference type="NCBI Taxonomy" id="4874"/>
    <lineage>
        <taxon>Eukaryota</taxon>
        <taxon>Fungi</taxon>
        <taxon>Fungi incertae sedis</taxon>
        <taxon>Mucoromycota</taxon>
        <taxon>Glomeromycotina</taxon>
        <taxon>Glomeromycetes</taxon>
        <taxon>Diversisporales</taxon>
        <taxon>Gigasporaceae</taxon>
        <taxon>Gigaspora</taxon>
    </lineage>
</organism>
<gene>
    <name evidence="2" type="ORF">GMARGA_LOCUS19749</name>
</gene>
<evidence type="ECO:0000313" key="3">
    <source>
        <dbReference type="Proteomes" id="UP000789901"/>
    </source>
</evidence>
<evidence type="ECO:0000256" key="1">
    <source>
        <dbReference type="SAM" id="MobiDB-lite"/>
    </source>
</evidence>
<feature type="region of interest" description="Disordered" evidence="1">
    <location>
        <begin position="74"/>
        <end position="111"/>
    </location>
</feature>
<comment type="caution">
    <text evidence="2">The sequence shown here is derived from an EMBL/GenBank/DDBJ whole genome shotgun (WGS) entry which is preliminary data.</text>
</comment>
<reference evidence="2 3" key="1">
    <citation type="submission" date="2021-06" db="EMBL/GenBank/DDBJ databases">
        <authorList>
            <person name="Kallberg Y."/>
            <person name="Tangrot J."/>
            <person name="Rosling A."/>
        </authorList>
    </citation>
    <scope>NUCLEOTIDE SEQUENCE [LARGE SCALE GENOMIC DNA]</scope>
    <source>
        <strain evidence="2 3">120-4 pot B 10/14</strain>
    </source>
</reference>
<dbReference type="EMBL" id="CAJVQB010016719">
    <property type="protein sequence ID" value="CAG8781197.1"/>
    <property type="molecule type" value="Genomic_DNA"/>
</dbReference>
<proteinExistence type="predicted"/>
<keyword evidence="3" id="KW-1185">Reference proteome</keyword>
<feature type="compositionally biased region" description="Basic and acidic residues" evidence="1">
    <location>
        <begin position="74"/>
        <end position="85"/>
    </location>
</feature>
<name>A0ABN7VK72_GIGMA</name>
<evidence type="ECO:0000313" key="2">
    <source>
        <dbReference type="EMBL" id="CAG8781197.1"/>
    </source>
</evidence>
<dbReference type="Proteomes" id="UP000789901">
    <property type="component" value="Unassembled WGS sequence"/>
</dbReference>
<accession>A0ABN7VK72</accession>
<sequence>MAGNCAECRTRTGAQYFEEFCLCFWEKPEIQFDQIHNINASSRQQEIRRCNYTFPLSYEEISFMMSRREFTTIQRDHSASPDHRVSSNKKVSTNRNNENNESKNRSKGLLLHNNSNNLVNTAPKHRSEGSFFYYNASQNDSDISMPDIGGSQPPFCIKNINEENYHHPETNDAITPKTNYSTTPRPLIVMPPRLIIPIQKAIKKSYLV</sequence>
<protein>
    <submittedName>
        <fullName evidence="2">45656_t:CDS:1</fullName>
    </submittedName>
</protein>